<dbReference type="PANTHER" id="PTHR32060:SF22">
    <property type="entry name" value="CARBOXYL-TERMINAL-PROCESSING PEPTIDASE 3, CHLOROPLASTIC"/>
    <property type="match status" value="1"/>
</dbReference>
<dbReference type="GO" id="GO:0004175">
    <property type="term" value="F:endopeptidase activity"/>
    <property type="evidence" value="ECO:0007669"/>
    <property type="project" value="TreeGrafter"/>
</dbReference>
<dbReference type="GO" id="GO:0008236">
    <property type="term" value="F:serine-type peptidase activity"/>
    <property type="evidence" value="ECO:0007669"/>
    <property type="project" value="InterPro"/>
</dbReference>
<evidence type="ECO:0000313" key="3">
    <source>
        <dbReference type="EMBL" id="RGB78010.1"/>
    </source>
</evidence>
<dbReference type="OrthoDB" id="1653205at2"/>
<comment type="caution">
    <text evidence="3">The sequence shown here is derived from an EMBL/GenBank/DDBJ whole genome shotgun (WGS) entry which is preliminary data.</text>
</comment>
<evidence type="ECO:0000259" key="2">
    <source>
        <dbReference type="Pfam" id="PF03572"/>
    </source>
</evidence>
<dbReference type="PANTHER" id="PTHR32060">
    <property type="entry name" value="TAIL-SPECIFIC PROTEASE"/>
    <property type="match status" value="1"/>
</dbReference>
<dbReference type="SUPFAM" id="SSF52096">
    <property type="entry name" value="ClpP/crotonase"/>
    <property type="match status" value="1"/>
</dbReference>
<dbReference type="Proteomes" id="UP000261011">
    <property type="component" value="Unassembled WGS sequence"/>
</dbReference>
<organism evidence="3 4">
    <name type="scientific">Anaerococcus nagyae</name>
    <dbReference type="NCBI Taxonomy" id="1755241"/>
    <lineage>
        <taxon>Bacteria</taxon>
        <taxon>Bacillati</taxon>
        <taxon>Bacillota</taxon>
        <taxon>Tissierellia</taxon>
        <taxon>Tissierellales</taxon>
        <taxon>Peptoniphilaceae</taxon>
        <taxon>Anaerococcus</taxon>
    </lineage>
</organism>
<feature type="domain" description="Tail specific protease" evidence="2">
    <location>
        <begin position="235"/>
        <end position="448"/>
    </location>
</feature>
<keyword evidence="1" id="KW-0732">Signal</keyword>
<sequence>MKNKAKIFCLILVFMLINTSCAKRRLDKLEANRAEDIVENNGFDANSNIFYPENIDKFDVNSYLKWYKDLDKPPKLQLPATENPKSLTNKEMVDDFNYLFEELKENYPFFDVLKREQNVDFIGNYNKYLKRVEEAKTDQEFIDVMTGIMGELNNHHARIADEAYVKSTLDYYSKNWNSPSIYYEFLSLNKQVVRNRYHIDGKQIVDNGQNNKLAISTIIPNNQASNMTLDTGNENIAIIKINGMVDPDKFAADQDVLNEFLRNKHLYKALVIDIRENYGGNMEYWQNFLLPKLLTSQKSVTNHLFFKDSDRAKLILADDTLNVEKLSNVDISGVKLDHSADLKNFDYYIKDTISISPDEKNKNNGFDGNVYLLVDKAVFSAAEGMASFMKNSESATLVGEKTGGDGITLGVINDVMPNSGLVFTYTNTLGYAPDGTINAEKKTSPDIQSGSFRNSIDTIEEIEDGNF</sequence>
<feature type="signal peptide" evidence="1">
    <location>
        <begin position="1"/>
        <end position="22"/>
    </location>
</feature>
<accession>A0A3E2TM70</accession>
<dbReference type="AlphaFoldDB" id="A0A3E2TM70"/>
<dbReference type="RefSeq" id="WP_117520127.1">
    <property type="nucleotide sequence ID" value="NZ_QVEU01000001.1"/>
</dbReference>
<evidence type="ECO:0000313" key="4">
    <source>
        <dbReference type="Proteomes" id="UP000261011"/>
    </source>
</evidence>
<dbReference type="EMBL" id="QVEU01000001">
    <property type="protein sequence ID" value="RGB78010.1"/>
    <property type="molecule type" value="Genomic_DNA"/>
</dbReference>
<dbReference type="InterPro" id="IPR005151">
    <property type="entry name" value="Tail-specific_protease"/>
</dbReference>
<keyword evidence="4" id="KW-1185">Reference proteome</keyword>
<proteinExistence type="predicted"/>
<gene>
    <name evidence="3" type="ORF">DXA39_00750</name>
</gene>
<name>A0A3E2TM70_9FIRM</name>
<dbReference type="GO" id="GO:0006508">
    <property type="term" value="P:proteolysis"/>
    <property type="evidence" value="ECO:0007669"/>
    <property type="project" value="InterPro"/>
</dbReference>
<dbReference type="Gene3D" id="3.90.226.10">
    <property type="entry name" value="2-enoyl-CoA Hydratase, Chain A, domain 1"/>
    <property type="match status" value="1"/>
</dbReference>
<protein>
    <submittedName>
        <fullName evidence="3">Peptidase S41</fullName>
    </submittedName>
</protein>
<feature type="chain" id="PRO_5017648081" evidence="1">
    <location>
        <begin position="23"/>
        <end position="467"/>
    </location>
</feature>
<dbReference type="Gene3D" id="3.30.750.44">
    <property type="match status" value="1"/>
</dbReference>
<dbReference type="Pfam" id="PF03572">
    <property type="entry name" value="Peptidase_S41"/>
    <property type="match status" value="1"/>
</dbReference>
<reference evidence="3 4" key="1">
    <citation type="submission" date="2018-08" db="EMBL/GenBank/DDBJ databases">
        <title>A genome reference for cultivated species of the human gut microbiota.</title>
        <authorList>
            <person name="Zou Y."/>
            <person name="Xue W."/>
            <person name="Luo G."/>
        </authorList>
    </citation>
    <scope>NUCLEOTIDE SEQUENCE [LARGE SCALE GENOMIC DNA]</scope>
    <source>
        <strain evidence="3 4">OF01-3</strain>
    </source>
</reference>
<dbReference type="InterPro" id="IPR029045">
    <property type="entry name" value="ClpP/crotonase-like_dom_sf"/>
</dbReference>
<evidence type="ECO:0000256" key="1">
    <source>
        <dbReference type="SAM" id="SignalP"/>
    </source>
</evidence>